<gene>
    <name evidence="2" type="ORF">J2Z20_002351</name>
</gene>
<dbReference type="Pfam" id="PF00300">
    <property type="entry name" value="His_Phos_1"/>
    <property type="match status" value="1"/>
</dbReference>
<dbReference type="PIRSF" id="PIRSF000709">
    <property type="entry name" value="6PFK_2-Ptase"/>
    <property type="match status" value="1"/>
</dbReference>
<dbReference type="GO" id="GO:0043755">
    <property type="term" value="F:alpha-ribazole phosphatase activity"/>
    <property type="evidence" value="ECO:0007669"/>
    <property type="project" value="UniProtKB-EC"/>
</dbReference>
<reference evidence="2 3" key="1">
    <citation type="submission" date="2021-03" db="EMBL/GenBank/DDBJ databases">
        <title>Genomic Encyclopedia of Type Strains, Phase IV (KMG-IV): sequencing the most valuable type-strain genomes for metagenomic binning, comparative biology and taxonomic classification.</title>
        <authorList>
            <person name="Goeker M."/>
        </authorList>
    </citation>
    <scope>NUCLEOTIDE SEQUENCE [LARGE SCALE GENOMIC DNA]</scope>
    <source>
        <strain evidence="2 3">DSM 23491</strain>
    </source>
</reference>
<keyword evidence="1 2" id="KW-0378">Hydrolase</keyword>
<protein>
    <submittedName>
        <fullName evidence="2">Alpha-ribazole phosphatase</fullName>
        <ecNumber evidence="2">3.1.3.73</ecNumber>
    </submittedName>
</protein>
<evidence type="ECO:0000313" key="3">
    <source>
        <dbReference type="Proteomes" id="UP001519273"/>
    </source>
</evidence>
<name>A0ABS4H4L6_9BACL</name>
<dbReference type="SUPFAM" id="SSF53254">
    <property type="entry name" value="Phosphoglycerate mutase-like"/>
    <property type="match status" value="1"/>
</dbReference>
<sequence>MNGKVRLVLIRHGKTQWNAERRYLGYTDLALIPGAYNELSVLRQRLEKVDFQTVYCSDLTRCRETLAYIRPDLKLVANYDARLREMNFGQWEGQTYEMLKNNPLYREWLDHPKDVTPPGGESWQVFENRVSDFMNELLETVRIRGDKAIYQEEQSNHVSRADAPNILIITHGGVIRMLYTLLREDADFWDLQLEPGSAVTIDVTLYTSFQFQL</sequence>
<dbReference type="InterPro" id="IPR013078">
    <property type="entry name" value="His_Pase_superF_clade-1"/>
</dbReference>
<proteinExistence type="predicted"/>
<dbReference type="EMBL" id="JAGGKP010000005">
    <property type="protein sequence ID" value="MBP1937456.1"/>
    <property type="molecule type" value="Genomic_DNA"/>
</dbReference>
<keyword evidence="3" id="KW-1185">Reference proteome</keyword>
<evidence type="ECO:0000256" key="1">
    <source>
        <dbReference type="ARBA" id="ARBA00022801"/>
    </source>
</evidence>
<dbReference type="SMART" id="SM00855">
    <property type="entry name" value="PGAM"/>
    <property type="match status" value="1"/>
</dbReference>
<dbReference type="CDD" id="cd07067">
    <property type="entry name" value="HP_PGM_like"/>
    <property type="match status" value="1"/>
</dbReference>
<dbReference type="PANTHER" id="PTHR46517">
    <property type="entry name" value="FRUCTOSE-2,6-BISPHOSPHATASE TIGAR"/>
    <property type="match status" value="1"/>
</dbReference>
<dbReference type="Gene3D" id="3.40.50.1240">
    <property type="entry name" value="Phosphoglycerate mutase-like"/>
    <property type="match status" value="1"/>
</dbReference>
<dbReference type="PANTHER" id="PTHR46517:SF1">
    <property type="entry name" value="FRUCTOSE-2,6-BISPHOSPHATASE TIGAR"/>
    <property type="match status" value="1"/>
</dbReference>
<organism evidence="2 3">
    <name type="scientific">Paenibacillus sediminis</name>
    <dbReference type="NCBI Taxonomy" id="664909"/>
    <lineage>
        <taxon>Bacteria</taxon>
        <taxon>Bacillati</taxon>
        <taxon>Bacillota</taxon>
        <taxon>Bacilli</taxon>
        <taxon>Bacillales</taxon>
        <taxon>Paenibacillaceae</taxon>
        <taxon>Paenibacillus</taxon>
    </lineage>
</organism>
<evidence type="ECO:0000313" key="2">
    <source>
        <dbReference type="EMBL" id="MBP1937456.1"/>
    </source>
</evidence>
<comment type="caution">
    <text evidence="2">The sequence shown here is derived from an EMBL/GenBank/DDBJ whole genome shotgun (WGS) entry which is preliminary data.</text>
</comment>
<dbReference type="RefSeq" id="WP_209849993.1">
    <property type="nucleotide sequence ID" value="NZ_CBCRVE010000005.1"/>
</dbReference>
<dbReference type="InterPro" id="IPR051695">
    <property type="entry name" value="Phosphoglycerate_Mutase"/>
</dbReference>
<accession>A0ABS4H4L6</accession>
<dbReference type="Proteomes" id="UP001519273">
    <property type="component" value="Unassembled WGS sequence"/>
</dbReference>
<dbReference type="InterPro" id="IPR029033">
    <property type="entry name" value="His_PPase_superfam"/>
</dbReference>
<dbReference type="EC" id="3.1.3.73" evidence="2"/>